<proteinExistence type="predicted"/>
<dbReference type="EMBL" id="FONV01000028">
    <property type="protein sequence ID" value="SFF89419.1"/>
    <property type="molecule type" value="Genomic_DNA"/>
</dbReference>
<feature type="domain" description="Knr4/Smi1-like" evidence="2">
    <location>
        <begin position="18"/>
        <end position="133"/>
    </location>
</feature>
<name>A0A1I2MF62_9ACTN</name>
<keyword evidence="4" id="KW-1185">Reference proteome</keyword>
<gene>
    <name evidence="3" type="ORF">SAMN05421541_12859</name>
</gene>
<dbReference type="Pfam" id="PF09346">
    <property type="entry name" value="SMI1_KNR4"/>
    <property type="match status" value="1"/>
</dbReference>
<dbReference type="Proteomes" id="UP000199645">
    <property type="component" value="Unassembled WGS sequence"/>
</dbReference>
<sequence>MRLLSRVQRPPERPFPGGADDQEIADLERRLGVPLPDSLVDWLRSCKGEAICAGGVLGARPDDESLDMATCLAMFPTWRDSGWLPVAGDGCGNYFVLVTSGELAGQVGFIDTIADPGSIESMEGRSLWVFLRRLLSQDG</sequence>
<evidence type="ECO:0000313" key="4">
    <source>
        <dbReference type="Proteomes" id="UP000199645"/>
    </source>
</evidence>
<evidence type="ECO:0000259" key="2">
    <source>
        <dbReference type="SMART" id="SM00860"/>
    </source>
</evidence>
<reference evidence="3 4" key="1">
    <citation type="submission" date="2016-10" db="EMBL/GenBank/DDBJ databases">
        <authorList>
            <person name="de Groot N.N."/>
        </authorList>
    </citation>
    <scope>NUCLEOTIDE SEQUENCE [LARGE SCALE GENOMIC DNA]</scope>
    <source>
        <strain evidence="3 4">DSM 43019</strain>
    </source>
</reference>
<evidence type="ECO:0000313" key="3">
    <source>
        <dbReference type="EMBL" id="SFF89419.1"/>
    </source>
</evidence>
<organism evidence="3 4">
    <name type="scientific">Actinoplanes philippinensis</name>
    <dbReference type="NCBI Taxonomy" id="35752"/>
    <lineage>
        <taxon>Bacteria</taxon>
        <taxon>Bacillati</taxon>
        <taxon>Actinomycetota</taxon>
        <taxon>Actinomycetes</taxon>
        <taxon>Micromonosporales</taxon>
        <taxon>Micromonosporaceae</taxon>
        <taxon>Actinoplanes</taxon>
    </lineage>
</organism>
<dbReference type="InterPro" id="IPR018958">
    <property type="entry name" value="Knr4/Smi1-like_dom"/>
</dbReference>
<dbReference type="AlphaFoldDB" id="A0A1I2MF62"/>
<protein>
    <submittedName>
        <fullName evidence="3">SMI1 / KNR4 family (SUKH-1)</fullName>
    </submittedName>
</protein>
<dbReference type="SMART" id="SM00860">
    <property type="entry name" value="SMI1_KNR4"/>
    <property type="match status" value="1"/>
</dbReference>
<evidence type="ECO:0000256" key="1">
    <source>
        <dbReference type="SAM" id="MobiDB-lite"/>
    </source>
</evidence>
<dbReference type="SUPFAM" id="SSF160631">
    <property type="entry name" value="SMI1/KNR4-like"/>
    <property type="match status" value="1"/>
</dbReference>
<dbReference type="Gene3D" id="3.40.1580.10">
    <property type="entry name" value="SMI1/KNR4-like"/>
    <property type="match status" value="1"/>
</dbReference>
<dbReference type="InterPro" id="IPR037883">
    <property type="entry name" value="Knr4/Smi1-like_sf"/>
</dbReference>
<accession>A0A1I2MF62</accession>
<feature type="region of interest" description="Disordered" evidence="1">
    <location>
        <begin position="1"/>
        <end position="21"/>
    </location>
</feature>